<proteinExistence type="predicted"/>
<reference evidence="2" key="1">
    <citation type="submission" date="2019-03" db="EMBL/GenBank/DDBJ databases">
        <title>WGS assembly of Setaria viridis.</title>
        <authorList>
            <person name="Huang P."/>
            <person name="Jenkins J."/>
            <person name="Grimwood J."/>
            <person name="Barry K."/>
            <person name="Healey A."/>
            <person name="Mamidi S."/>
            <person name="Sreedasyam A."/>
            <person name="Shu S."/>
            <person name="Feldman M."/>
            <person name="Wu J."/>
            <person name="Yu Y."/>
            <person name="Chen C."/>
            <person name="Johnson J."/>
            <person name="Rokhsar D."/>
            <person name="Baxter I."/>
            <person name="Schmutz J."/>
            <person name="Brutnell T."/>
            <person name="Kellogg E."/>
        </authorList>
    </citation>
    <scope>NUCLEOTIDE SEQUENCE [LARGE SCALE GENOMIC DNA]</scope>
</reference>
<dbReference type="AlphaFoldDB" id="A0A4U6VBU6"/>
<sequence length="149" mass="16791">MSLVTSTMPANGAGRSVSEFAPTQNGSKRADPNQNRSKRIVDPAGHQIKLRRPSDRPLRRPKLPSKLAFVPPSRVSCTATSFEFRWPDPFHWPGLVPTKPLFTSQVGSTPCMYRKFDLGVWREVNKAKPRPHRFHDVLHRSLEPLSPAS</sequence>
<accession>A0A4U6VBU6</accession>
<organism evidence="2 3">
    <name type="scientific">Setaria viridis</name>
    <name type="common">Green bristlegrass</name>
    <name type="synonym">Setaria italica subsp. viridis</name>
    <dbReference type="NCBI Taxonomy" id="4556"/>
    <lineage>
        <taxon>Eukaryota</taxon>
        <taxon>Viridiplantae</taxon>
        <taxon>Streptophyta</taxon>
        <taxon>Embryophyta</taxon>
        <taxon>Tracheophyta</taxon>
        <taxon>Spermatophyta</taxon>
        <taxon>Magnoliopsida</taxon>
        <taxon>Liliopsida</taxon>
        <taxon>Poales</taxon>
        <taxon>Poaceae</taxon>
        <taxon>PACMAD clade</taxon>
        <taxon>Panicoideae</taxon>
        <taxon>Panicodae</taxon>
        <taxon>Paniceae</taxon>
        <taxon>Cenchrinae</taxon>
        <taxon>Setaria</taxon>
    </lineage>
</organism>
<dbReference type="Proteomes" id="UP000298652">
    <property type="component" value="Chromosome 3"/>
</dbReference>
<gene>
    <name evidence="2" type="ORF">SEVIR_3G108500v2</name>
</gene>
<feature type="region of interest" description="Disordered" evidence="1">
    <location>
        <begin position="1"/>
        <end position="65"/>
    </location>
</feature>
<evidence type="ECO:0000313" key="3">
    <source>
        <dbReference type="Proteomes" id="UP000298652"/>
    </source>
</evidence>
<evidence type="ECO:0000313" key="2">
    <source>
        <dbReference type="EMBL" id="TKW25283.1"/>
    </source>
</evidence>
<keyword evidence="3" id="KW-1185">Reference proteome</keyword>
<evidence type="ECO:0000256" key="1">
    <source>
        <dbReference type="SAM" id="MobiDB-lite"/>
    </source>
</evidence>
<dbReference type="EMBL" id="CM016554">
    <property type="protein sequence ID" value="TKW25283.1"/>
    <property type="molecule type" value="Genomic_DNA"/>
</dbReference>
<dbReference type="Gramene" id="TKW25283">
    <property type="protein sequence ID" value="TKW25283"/>
    <property type="gene ID" value="SEVIR_3G108500v2"/>
</dbReference>
<name>A0A4U6VBU6_SETVI</name>
<protein>
    <submittedName>
        <fullName evidence="2">Uncharacterized protein</fullName>
    </submittedName>
</protein>
<feature type="compositionally biased region" description="Polar residues" evidence="1">
    <location>
        <begin position="21"/>
        <end position="35"/>
    </location>
</feature>